<protein>
    <submittedName>
        <fullName evidence="2">Cyclic nucleotide-binding domain-containing protein</fullName>
    </submittedName>
</protein>
<dbReference type="SMART" id="SM00100">
    <property type="entry name" value="cNMP"/>
    <property type="match status" value="1"/>
</dbReference>
<comment type="caution">
    <text evidence="2">The sequence shown here is derived from an EMBL/GenBank/DDBJ whole genome shotgun (WGS) entry which is preliminary data.</text>
</comment>
<dbReference type="InterPro" id="IPR018490">
    <property type="entry name" value="cNMP-bd_dom_sf"/>
</dbReference>
<evidence type="ECO:0000259" key="1">
    <source>
        <dbReference type="PROSITE" id="PS50042"/>
    </source>
</evidence>
<dbReference type="GO" id="GO:0005829">
    <property type="term" value="C:cytosol"/>
    <property type="evidence" value="ECO:0007669"/>
    <property type="project" value="TreeGrafter"/>
</dbReference>
<dbReference type="CDD" id="cd00038">
    <property type="entry name" value="CAP_ED"/>
    <property type="match status" value="1"/>
</dbReference>
<keyword evidence="3" id="KW-1185">Reference proteome</keyword>
<dbReference type="EMBL" id="JAQIPB010000010">
    <property type="protein sequence ID" value="MDA7418529.1"/>
    <property type="molecule type" value="Genomic_DNA"/>
</dbReference>
<dbReference type="SUPFAM" id="SSF51206">
    <property type="entry name" value="cAMP-binding domain-like"/>
    <property type="match status" value="1"/>
</dbReference>
<dbReference type="InterPro" id="IPR050397">
    <property type="entry name" value="Env_Response_Regulators"/>
</dbReference>
<dbReference type="PROSITE" id="PS50042">
    <property type="entry name" value="CNMP_BINDING_3"/>
    <property type="match status" value="1"/>
</dbReference>
<reference evidence="2" key="1">
    <citation type="submission" date="2023-01" db="EMBL/GenBank/DDBJ databases">
        <title>Xenophilus mangrovi sp. nov., isolated from soil of Mangrove nature reserve.</title>
        <authorList>
            <person name="Xu S."/>
            <person name="Liu Z."/>
            <person name="Xu Y."/>
        </authorList>
    </citation>
    <scope>NUCLEOTIDE SEQUENCE</scope>
    <source>
        <strain evidence="2">YW8</strain>
    </source>
</reference>
<dbReference type="Pfam" id="PF00027">
    <property type="entry name" value="cNMP_binding"/>
    <property type="match status" value="1"/>
</dbReference>
<dbReference type="InterPro" id="IPR000595">
    <property type="entry name" value="cNMP-bd_dom"/>
</dbReference>
<dbReference type="Proteomes" id="UP001212602">
    <property type="component" value="Unassembled WGS sequence"/>
</dbReference>
<dbReference type="InterPro" id="IPR014710">
    <property type="entry name" value="RmlC-like_jellyroll"/>
</dbReference>
<accession>A0AAE3NF83</accession>
<feature type="domain" description="Cyclic nucleotide-binding" evidence="1">
    <location>
        <begin position="21"/>
        <end position="122"/>
    </location>
</feature>
<dbReference type="GO" id="GO:0003700">
    <property type="term" value="F:DNA-binding transcription factor activity"/>
    <property type="evidence" value="ECO:0007669"/>
    <property type="project" value="TreeGrafter"/>
</dbReference>
<name>A0AAE3NF83_9BURK</name>
<evidence type="ECO:0000313" key="3">
    <source>
        <dbReference type="Proteomes" id="UP001212602"/>
    </source>
</evidence>
<organism evidence="2 3">
    <name type="scientific">Xenophilus arseniciresistens</name>
    <dbReference type="NCBI Taxonomy" id="1283306"/>
    <lineage>
        <taxon>Bacteria</taxon>
        <taxon>Pseudomonadati</taxon>
        <taxon>Pseudomonadota</taxon>
        <taxon>Betaproteobacteria</taxon>
        <taxon>Burkholderiales</taxon>
        <taxon>Comamonadaceae</taxon>
        <taxon>Xenophilus</taxon>
    </lineage>
</organism>
<dbReference type="PANTHER" id="PTHR24567">
    <property type="entry name" value="CRP FAMILY TRANSCRIPTIONAL REGULATORY PROTEIN"/>
    <property type="match status" value="1"/>
</dbReference>
<dbReference type="Gene3D" id="2.60.120.10">
    <property type="entry name" value="Jelly Rolls"/>
    <property type="match status" value="1"/>
</dbReference>
<dbReference type="PANTHER" id="PTHR24567:SF74">
    <property type="entry name" value="HTH-TYPE TRANSCRIPTIONAL REGULATOR ARCR"/>
    <property type="match status" value="1"/>
</dbReference>
<sequence>MSSPIQALCDAVAQNTSDDAFAPALQPAQWEILGSYLQFVELPAGQVLINEAAQDRTLYFIESGSLSVHRLSSSGQVQLSLVNAGSVLGEGAFFSRLPRTATVTGATASRLWRLTPLRFGEMANRQPSVALELTLALGLVMARRLRHKLKRVAVT</sequence>
<evidence type="ECO:0000313" key="2">
    <source>
        <dbReference type="EMBL" id="MDA7418529.1"/>
    </source>
</evidence>
<proteinExistence type="predicted"/>
<dbReference type="RefSeq" id="WP_271429743.1">
    <property type="nucleotide sequence ID" value="NZ_JAQIPB010000010.1"/>
</dbReference>
<gene>
    <name evidence="2" type="ORF">PGB34_19330</name>
</gene>
<dbReference type="AlphaFoldDB" id="A0AAE3NF83"/>